<evidence type="ECO:0000256" key="2">
    <source>
        <dbReference type="ARBA" id="ARBA00022898"/>
    </source>
</evidence>
<dbReference type="Proteomes" id="UP000485621">
    <property type="component" value="Unassembled WGS sequence"/>
</dbReference>
<dbReference type="Gene3D" id="3.40.640.10">
    <property type="entry name" value="Type I PLP-dependent aspartate aminotransferase-like (Major domain)"/>
    <property type="match status" value="1"/>
</dbReference>
<comment type="cofactor">
    <cofactor evidence="1">
        <name>pyridoxal 5'-phosphate</name>
        <dbReference type="ChEBI" id="CHEBI:597326"/>
    </cofactor>
</comment>
<gene>
    <name evidence="4" type="primary">glyA2</name>
    <name evidence="4" type="ORF">BWY04_01204</name>
</gene>
<dbReference type="GO" id="GO:0019264">
    <property type="term" value="P:glycine biosynthetic process from serine"/>
    <property type="evidence" value="ECO:0007669"/>
    <property type="project" value="TreeGrafter"/>
</dbReference>
<keyword evidence="2" id="KW-0663">Pyridoxal phosphate</keyword>
<dbReference type="InterPro" id="IPR015424">
    <property type="entry name" value="PyrdxlP-dep_Trfase"/>
</dbReference>
<evidence type="ECO:0000313" key="4">
    <source>
        <dbReference type="EMBL" id="OQB40785.1"/>
    </source>
</evidence>
<dbReference type="GO" id="GO:0030170">
    <property type="term" value="F:pyridoxal phosphate binding"/>
    <property type="evidence" value="ECO:0007669"/>
    <property type="project" value="TreeGrafter"/>
</dbReference>
<feature type="domain" description="Serine hydroxymethyltransferase-like" evidence="3">
    <location>
        <begin position="3"/>
        <end position="52"/>
    </location>
</feature>
<dbReference type="EMBL" id="MWDB01000032">
    <property type="protein sequence ID" value="OQB40785.1"/>
    <property type="molecule type" value="Genomic_DNA"/>
</dbReference>
<sequence>MSIQQSDPEIFQAIQDEQKRQLEGMELIASENYQSEAVLQAQSSVFANKYSE</sequence>
<dbReference type="InterPro" id="IPR039429">
    <property type="entry name" value="SHMT-like_dom"/>
</dbReference>
<dbReference type="GO" id="GO:0008168">
    <property type="term" value="F:methyltransferase activity"/>
    <property type="evidence" value="ECO:0007669"/>
    <property type="project" value="UniProtKB-KW"/>
</dbReference>
<dbReference type="GO" id="GO:0004372">
    <property type="term" value="F:glycine hydroxymethyltransferase activity"/>
    <property type="evidence" value="ECO:0007669"/>
    <property type="project" value="UniProtKB-EC"/>
</dbReference>
<name>A0A1V5ZKS3_9BACT</name>
<dbReference type="PANTHER" id="PTHR11680">
    <property type="entry name" value="SERINE HYDROXYMETHYLTRANSFERASE"/>
    <property type="match status" value="1"/>
</dbReference>
<protein>
    <submittedName>
        <fullName evidence="4">Serine hydroxymethyltransferase 2</fullName>
        <ecNumber evidence="4">2.1.2.1</ecNumber>
    </submittedName>
</protein>
<dbReference type="AlphaFoldDB" id="A0A1V5ZKS3"/>
<dbReference type="GO" id="GO:0005829">
    <property type="term" value="C:cytosol"/>
    <property type="evidence" value="ECO:0007669"/>
    <property type="project" value="TreeGrafter"/>
</dbReference>
<comment type="caution">
    <text evidence="4">The sequence shown here is derived from an EMBL/GenBank/DDBJ whole genome shotgun (WGS) entry which is preliminary data.</text>
</comment>
<accession>A0A1V5ZKS3</accession>
<keyword evidence="4" id="KW-0489">Methyltransferase</keyword>
<reference evidence="4" key="1">
    <citation type="submission" date="2017-02" db="EMBL/GenBank/DDBJ databases">
        <title>Delving into the versatile metabolic prowess of the omnipresent phylum Bacteroidetes.</title>
        <authorList>
            <person name="Nobu M.K."/>
            <person name="Mei R."/>
            <person name="Narihiro T."/>
            <person name="Kuroda K."/>
            <person name="Liu W.-T."/>
        </authorList>
    </citation>
    <scope>NUCLEOTIDE SEQUENCE</scope>
    <source>
        <strain evidence="4">ADurb.Bin160</strain>
    </source>
</reference>
<dbReference type="InterPro" id="IPR049943">
    <property type="entry name" value="Ser_HO-MeTrfase-like"/>
</dbReference>
<proteinExistence type="predicted"/>
<organism evidence="4">
    <name type="scientific">candidate division CPR1 bacterium ADurb.Bin160</name>
    <dbReference type="NCBI Taxonomy" id="1852826"/>
    <lineage>
        <taxon>Bacteria</taxon>
        <taxon>candidate division CPR1</taxon>
    </lineage>
</organism>
<evidence type="ECO:0000259" key="3">
    <source>
        <dbReference type="Pfam" id="PF00464"/>
    </source>
</evidence>
<dbReference type="GO" id="GO:0032259">
    <property type="term" value="P:methylation"/>
    <property type="evidence" value="ECO:0007669"/>
    <property type="project" value="UniProtKB-KW"/>
</dbReference>
<dbReference type="SUPFAM" id="SSF53383">
    <property type="entry name" value="PLP-dependent transferases"/>
    <property type="match status" value="1"/>
</dbReference>
<dbReference type="Pfam" id="PF00464">
    <property type="entry name" value="SHMT"/>
    <property type="match status" value="1"/>
</dbReference>
<dbReference type="PANTHER" id="PTHR11680:SF35">
    <property type="entry name" value="SERINE HYDROXYMETHYLTRANSFERASE 1"/>
    <property type="match status" value="1"/>
</dbReference>
<dbReference type="InterPro" id="IPR015421">
    <property type="entry name" value="PyrdxlP-dep_Trfase_major"/>
</dbReference>
<dbReference type="EC" id="2.1.2.1" evidence="4"/>
<dbReference type="Gene3D" id="3.90.1150.10">
    <property type="entry name" value="Aspartate Aminotransferase, domain 1"/>
    <property type="match status" value="1"/>
</dbReference>
<dbReference type="GO" id="GO:0046653">
    <property type="term" value="P:tetrahydrofolate metabolic process"/>
    <property type="evidence" value="ECO:0007669"/>
    <property type="project" value="TreeGrafter"/>
</dbReference>
<evidence type="ECO:0000256" key="1">
    <source>
        <dbReference type="ARBA" id="ARBA00001933"/>
    </source>
</evidence>
<dbReference type="InterPro" id="IPR015422">
    <property type="entry name" value="PyrdxlP-dep_Trfase_small"/>
</dbReference>
<keyword evidence="4" id="KW-0808">Transferase</keyword>